<dbReference type="CDD" id="cd02068">
    <property type="entry name" value="radical_SAM_B12_BD"/>
    <property type="match status" value="1"/>
</dbReference>
<feature type="domain" description="Radical SAM core" evidence="9">
    <location>
        <begin position="191"/>
        <end position="415"/>
    </location>
</feature>
<dbReference type="EMBL" id="FQZU01000012">
    <property type="protein sequence ID" value="SHJ81531.1"/>
    <property type="molecule type" value="Genomic_DNA"/>
</dbReference>
<dbReference type="InterPro" id="IPR007197">
    <property type="entry name" value="rSAM"/>
</dbReference>
<dbReference type="Gene3D" id="3.80.30.20">
    <property type="entry name" value="tm_1862 like domain"/>
    <property type="match status" value="1"/>
</dbReference>
<evidence type="ECO:0000256" key="7">
    <source>
        <dbReference type="ARBA" id="ARBA00023014"/>
    </source>
</evidence>
<dbReference type="AlphaFoldDB" id="A0A1M6MDJ5"/>
<evidence type="ECO:0000256" key="4">
    <source>
        <dbReference type="ARBA" id="ARBA00022691"/>
    </source>
</evidence>
<evidence type="ECO:0000259" key="9">
    <source>
        <dbReference type="PROSITE" id="PS51918"/>
    </source>
</evidence>
<dbReference type="PROSITE" id="PS51332">
    <property type="entry name" value="B12_BINDING"/>
    <property type="match status" value="1"/>
</dbReference>
<dbReference type="InterPro" id="IPR023404">
    <property type="entry name" value="rSAM_horseshoe"/>
</dbReference>
<dbReference type="PANTHER" id="PTHR43409:SF7">
    <property type="entry name" value="BLL1977 PROTEIN"/>
    <property type="match status" value="1"/>
</dbReference>
<evidence type="ECO:0000256" key="6">
    <source>
        <dbReference type="ARBA" id="ARBA00023004"/>
    </source>
</evidence>
<dbReference type="SUPFAM" id="SSF102114">
    <property type="entry name" value="Radical SAM enzymes"/>
    <property type="match status" value="1"/>
</dbReference>
<feature type="domain" description="B12-binding" evidence="8">
    <location>
        <begin position="9"/>
        <end position="142"/>
    </location>
</feature>
<accession>A0A1M6MDJ5</accession>
<evidence type="ECO:0000256" key="2">
    <source>
        <dbReference type="ARBA" id="ARBA00022603"/>
    </source>
</evidence>
<keyword evidence="2" id="KW-0489">Methyltransferase</keyword>
<keyword evidence="6" id="KW-0408">Iron</keyword>
<dbReference type="InterPro" id="IPR006158">
    <property type="entry name" value="Cobalamin-bd"/>
</dbReference>
<dbReference type="InterPro" id="IPR058240">
    <property type="entry name" value="rSAM_sf"/>
</dbReference>
<dbReference type="GO" id="GO:0046872">
    <property type="term" value="F:metal ion binding"/>
    <property type="evidence" value="ECO:0007669"/>
    <property type="project" value="UniProtKB-KW"/>
</dbReference>
<dbReference type="CDD" id="cd01335">
    <property type="entry name" value="Radical_SAM"/>
    <property type="match status" value="1"/>
</dbReference>
<reference evidence="11" key="1">
    <citation type="submission" date="2016-11" db="EMBL/GenBank/DDBJ databases">
        <authorList>
            <person name="Varghese N."/>
            <person name="Submissions S."/>
        </authorList>
    </citation>
    <scope>NUCLEOTIDE SEQUENCE [LARGE SCALE GENOMIC DNA]</scope>
    <source>
        <strain evidence="11">DSM 16219</strain>
    </source>
</reference>
<dbReference type="GO" id="GO:0051539">
    <property type="term" value="F:4 iron, 4 sulfur cluster binding"/>
    <property type="evidence" value="ECO:0007669"/>
    <property type="project" value="UniProtKB-KW"/>
</dbReference>
<evidence type="ECO:0000256" key="3">
    <source>
        <dbReference type="ARBA" id="ARBA00022679"/>
    </source>
</evidence>
<organism evidence="10 11">
    <name type="scientific">Desulfatibacillum alkenivorans DSM 16219</name>
    <dbReference type="NCBI Taxonomy" id="1121393"/>
    <lineage>
        <taxon>Bacteria</taxon>
        <taxon>Pseudomonadati</taxon>
        <taxon>Thermodesulfobacteriota</taxon>
        <taxon>Desulfobacteria</taxon>
        <taxon>Desulfobacterales</taxon>
        <taxon>Desulfatibacillaceae</taxon>
        <taxon>Desulfatibacillum</taxon>
    </lineage>
</organism>
<comment type="cofactor">
    <cofactor evidence="1">
        <name>[4Fe-4S] cluster</name>
        <dbReference type="ChEBI" id="CHEBI:49883"/>
    </cofactor>
</comment>
<keyword evidence="4" id="KW-0949">S-adenosyl-L-methionine</keyword>
<dbReference type="GO" id="GO:0003824">
    <property type="term" value="F:catalytic activity"/>
    <property type="evidence" value="ECO:0007669"/>
    <property type="project" value="InterPro"/>
</dbReference>
<name>A0A1M6MDJ5_9BACT</name>
<dbReference type="GO" id="GO:0031419">
    <property type="term" value="F:cobalamin binding"/>
    <property type="evidence" value="ECO:0007669"/>
    <property type="project" value="InterPro"/>
</dbReference>
<dbReference type="SFLD" id="SFLDG01082">
    <property type="entry name" value="B12-binding_domain_containing"/>
    <property type="match status" value="1"/>
</dbReference>
<dbReference type="RefSeq" id="WP_073475918.1">
    <property type="nucleotide sequence ID" value="NZ_FQZU01000012.1"/>
</dbReference>
<keyword evidence="5" id="KW-0479">Metal-binding</keyword>
<dbReference type="Proteomes" id="UP000183994">
    <property type="component" value="Unassembled WGS sequence"/>
</dbReference>
<dbReference type="InterPro" id="IPR051198">
    <property type="entry name" value="BchE-like"/>
</dbReference>
<evidence type="ECO:0000259" key="8">
    <source>
        <dbReference type="PROSITE" id="PS51332"/>
    </source>
</evidence>
<evidence type="ECO:0000256" key="5">
    <source>
        <dbReference type="ARBA" id="ARBA00022723"/>
    </source>
</evidence>
<dbReference type="STRING" id="1121393.SAMN02745216_02327"/>
<dbReference type="Pfam" id="PF02310">
    <property type="entry name" value="B12-binding"/>
    <property type="match status" value="1"/>
</dbReference>
<dbReference type="PROSITE" id="PS51918">
    <property type="entry name" value="RADICAL_SAM"/>
    <property type="match status" value="1"/>
</dbReference>
<keyword evidence="3" id="KW-0808">Transferase</keyword>
<sequence length="468" mass="52033">MKVLLINPRATYCGEISQKCYPPVSLLYLAASLRQAGHEPRVLDANAFGLSDEAVFAEIKKAAPDLAGISVYSEILPQVYALADLAKKAAPQCKIILGGPHATAVPQECLEQFPQADFILTGEAEDSLPMLCRAMKSGEGFEAIPGLLFRKDGGIVQGPKHVFPDVHALPWPAKDLAALAYEKKRYHSLLVRKRPVDTLFTSRGCPFSCGFCYNFRKHYRARTPEDVVQELAAIRDRGIRDVEICDDTFTVNEDRALAIFDLIVKERLDISFRIKSRVDVFTEKLARAGKKAGVYLIAFGMESGSQRILDAMNKKITLEQSAEACRLTKKYGIAAHSSWVIGYPGETPEDVEDTVRFILKNKPATANLAVLRPYPNTPAYEIAKASGDLMGQWSPHAPDMPWVRLPWAQDKKILDDLCTRSIKRIYFTPYYTAAFARRMIAGANWTLFAYAVQEAQKVLGLKGKEIKG</sequence>
<dbReference type="OrthoDB" id="9804952at2"/>
<evidence type="ECO:0000313" key="10">
    <source>
        <dbReference type="EMBL" id="SHJ81531.1"/>
    </source>
</evidence>
<keyword evidence="11" id="KW-1185">Reference proteome</keyword>
<dbReference type="PANTHER" id="PTHR43409">
    <property type="entry name" value="ANAEROBIC MAGNESIUM-PROTOPORPHYRIN IX MONOMETHYL ESTER CYCLASE-RELATED"/>
    <property type="match status" value="1"/>
</dbReference>
<gene>
    <name evidence="10" type="ORF">SAMN02745216_02327</name>
</gene>
<proteinExistence type="predicted"/>
<dbReference type="SFLD" id="SFLDG01123">
    <property type="entry name" value="methyltransferase_(Class_B)"/>
    <property type="match status" value="1"/>
</dbReference>
<dbReference type="Pfam" id="PF04055">
    <property type="entry name" value="Radical_SAM"/>
    <property type="match status" value="1"/>
</dbReference>
<dbReference type="SMART" id="SM00729">
    <property type="entry name" value="Elp3"/>
    <property type="match status" value="1"/>
</dbReference>
<dbReference type="InterPro" id="IPR006638">
    <property type="entry name" value="Elp3/MiaA/NifB-like_rSAM"/>
</dbReference>
<dbReference type="Gene3D" id="3.40.50.280">
    <property type="entry name" value="Cobalamin-binding domain"/>
    <property type="match status" value="1"/>
</dbReference>
<dbReference type="SFLD" id="SFLDS00029">
    <property type="entry name" value="Radical_SAM"/>
    <property type="match status" value="1"/>
</dbReference>
<evidence type="ECO:0000313" key="11">
    <source>
        <dbReference type="Proteomes" id="UP000183994"/>
    </source>
</evidence>
<dbReference type="InterPro" id="IPR034466">
    <property type="entry name" value="Methyltransferase_Class_B"/>
</dbReference>
<protein>
    <submittedName>
        <fullName evidence="10">Radical SAM superfamily enzyme YgiQ, UPF0313 family</fullName>
    </submittedName>
</protein>
<evidence type="ECO:0000256" key="1">
    <source>
        <dbReference type="ARBA" id="ARBA00001966"/>
    </source>
</evidence>
<keyword evidence="7" id="KW-0411">Iron-sulfur</keyword>